<evidence type="ECO:0000256" key="2">
    <source>
        <dbReference type="SAM" id="MobiDB-lite"/>
    </source>
</evidence>
<sequence>MSRLDKVCHEIARGNYGNTDDLFALTVDPTASQTIRELAESFGSMLVQVEAREFRLTGLIEELREAHRQLEDANRQLARENVTLARKVQTLTIEIDRQRFKREVGEIIETDYFQDLQKRARSMRARVRGAGAPPDGSPESGPTADGKNPNGEPQDGP</sequence>
<accession>A0ABU0LL81</accession>
<dbReference type="RefSeq" id="WP_306888142.1">
    <property type="nucleotide sequence ID" value="NZ_JAUSVR010000001.1"/>
</dbReference>
<protein>
    <submittedName>
        <fullName evidence="3">Uncharacterized protein</fullName>
    </submittedName>
</protein>
<feature type="region of interest" description="Disordered" evidence="2">
    <location>
        <begin position="122"/>
        <end position="157"/>
    </location>
</feature>
<organism evidence="3 4">
    <name type="scientific">Ancylobacter amanitiformis</name>
    <dbReference type="NCBI Taxonomy" id="217069"/>
    <lineage>
        <taxon>Bacteria</taxon>
        <taxon>Pseudomonadati</taxon>
        <taxon>Pseudomonadota</taxon>
        <taxon>Alphaproteobacteria</taxon>
        <taxon>Hyphomicrobiales</taxon>
        <taxon>Xanthobacteraceae</taxon>
        <taxon>Ancylobacter</taxon>
    </lineage>
</organism>
<evidence type="ECO:0000313" key="4">
    <source>
        <dbReference type="Proteomes" id="UP001235094"/>
    </source>
</evidence>
<keyword evidence="1" id="KW-0175">Coiled coil</keyword>
<keyword evidence="4" id="KW-1185">Reference proteome</keyword>
<name>A0ABU0LL81_9HYPH</name>
<evidence type="ECO:0000313" key="3">
    <source>
        <dbReference type="EMBL" id="MDQ0509457.1"/>
    </source>
</evidence>
<dbReference type="EMBL" id="JAUSVR010000001">
    <property type="protein sequence ID" value="MDQ0509457.1"/>
    <property type="molecule type" value="Genomic_DNA"/>
</dbReference>
<comment type="caution">
    <text evidence="3">The sequence shown here is derived from an EMBL/GenBank/DDBJ whole genome shotgun (WGS) entry which is preliminary data.</text>
</comment>
<gene>
    <name evidence="3" type="ORF">QOZ99_000334</name>
</gene>
<feature type="coiled-coil region" evidence="1">
    <location>
        <begin position="56"/>
        <end position="87"/>
    </location>
</feature>
<reference evidence="3 4" key="1">
    <citation type="submission" date="2023-07" db="EMBL/GenBank/DDBJ databases">
        <title>Genomic Encyclopedia of Type Strains, Phase IV (KMG-IV): sequencing the most valuable type-strain genomes for metagenomic binning, comparative biology and taxonomic classification.</title>
        <authorList>
            <person name="Goeker M."/>
        </authorList>
    </citation>
    <scope>NUCLEOTIDE SEQUENCE [LARGE SCALE GENOMIC DNA]</scope>
    <source>
        <strain evidence="3 4">DSM 15561</strain>
    </source>
</reference>
<proteinExistence type="predicted"/>
<dbReference type="Proteomes" id="UP001235094">
    <property type="component" value="Unassembled WGS sequence"/>
</dbReference>
<evidence type="ECO:0000256" key="1">
    <source>
        <dbReference type="SAM" id="Coils"/>
    </source>
</evidence>